<name>A0ABW5DNP1_9PROT</name>
<dbReference type="CDD" id="cd13530">
    <property type="entry name" value="PBP2_peptides_like"/>
    <property type="match status" value="1"/>
</dbReference>
<organism evidence="3 4">
    <name type="scientific">Lacibacterium aquatile</name>
    <dbReference type="NCBI Taxonomy" id="1168082"/>
    <lineage>
        <taxon>Bacteria</taxon>
        <taxon>Pseudomonadati</taxon>
        <taxon>Pseudomonadota</taxon>
        <taxon>Alphaproteobacteria</taxon>
        <taxon>Rhodospirillales</taxon>
        <taxon>Rhodospirillaceae</taxon>
    </lineage>
</organism>
<keyword evidence="1" id="KW-0732">Signal</keyword>
<feature type="domain" description="Solute-binding protein family 3/N-terminal" evidence="2">
    <location>
        <begin position="56"/>
        <end position="280"/>
    </location>
</feature>
<dbReference type="EMBL" id="JBHUIP010000003">
    <property type="protein sequence ID" value="MFD2262089.1"/>
    <property type="molecule type" value="Genomic_DNA"/>
</dbReference>
<dbReference type="RefSeq" id="WP_379875265.1">
    <property type="nucleotide sequence ID" value="NZ_JBHUIP010000003.1"/>
</dbReference>
<reference evidence="4" key="1">
    <citation type="journal article" date="2019" name="Int. J. Syst. Evol. Microbiol.">
        <title>The Global Catalogue of Microorganisms (GCM) 10K type strain sequencing project: providing services to taxonomists for standard genome sequencing and annotation.</title>
        <authorList>
            <consortium name="The Broad Institute Genomics Platform"/>
            <consortium name="The Broad Institute Genome Sequencing Center for Infectious Disease"/>
            <person name="Wu L."/>
            <person name="Ma J."/>
        </authorList>
    </citation>
    <scope>NUCLEOTIDE SEQUENCE [LARGE SCALE GENOMIC DNA]</scope>
    <source>
        <strain evidence="4">CGMCC 1.19062</strain>
    </source>
</reference>
<comment type="caution">
    <text evidence="3">The sequence shown here is derived from an EMBL/GenBank/DDBJ whole genome shotgun (WGS) entry which is preliminary data.</text>
</comment>
<proteinExistence type="predicted"/>
<accession>A0ABW5DNP1</accession>
<protein>
    <submittedName>
        <fullName evidence="3">ABC transporter substrate-binding protein</fullName>
    </submittedName>
</protein>
<dbReference type="Pfam" id="PF00497">
    <property type="entry name" value="SBP_bac_3"/>
    <property type="match status" value="1"/>
</dbReference>
<gene>
    <name evidence="3" type="ORF">ACFSM5_04255</name>
</gene>
<dbReference type="PANTHER" id="PTHR35936:SF17">
    <property type="entry name" value="ARGININE-BINDING EXTRACELLULAR PROTEIN ARTP"/>
    <property type="match status" value="1"/>
</dbReference>
<dbReference type="InterPro" id="IPR001638">
    <property type="entry name" value="Solute-binding_3/MltF_N"/>
</dbReference>
<keyword evidence="4" id="KW-1185">Reference proteome</keyword>
<evidence type="ECO:0000313" key="4">
    <source>
        <dbReference type="Proteomes" id="UP001597295"/>
    </source>
</evidence>
<sequence>MLFHGAFAKTMDPMMADANQPFLRLLGATLVLVSILCAGVVQAAEDRLARVLARGVMRVCIWPSYYAVTYRNPRDGLLRGIDIDLSKEFARDLGVRLEYVEISFTQLLPALEGDKCDVAMMAVSITQERMRRVDFTRPYLRSSIVLVAPKASTVIRSWDDIDKPGVVLAVTAGTVMEDYFRAALRSARLMVLKATDTREEEVLSGRADAFATDYAYSRRVEMEYDWARVIEPRLAVGVSNYGYAVPKNSPDWLGRVEQFVATVKGDGRLKTSAKLHGLEAIALYEKD</sequence>
<dbReference type="PANTHER" id="PTHR35936">
    <property type="entry name" value="MEMBRANE-BOUND LYTIC MUREIN TRANSGLYCOSYLASE F"/>
    <property type="match status" value="1"/>
</dbReference>
<evidence type="ECO:0000259" key="2">
    <source>
        <dbReference type="SMART" id="SM00062"/>
    </source>
</evidence>
<dbReference type="SUPFAM" id="SSF53850">
    <property type="entry name" value="Periplasmic binding protein-like II"/>
    <property type="match status" value="1"/>
</dbReference>
<evidence type="ECO:0000313" key="3">
    <source>
        <dbReference type="EMBL" id="MFD2262089.1"/>
    </source>
</evidence>
<dbReference type="SMART" id="SM00062">
    <property type="entry name" value="PBPb"/>
    <property type="match status" value="1"/>
</dbReference>
<dbReference type="Proteomes" id="UP001597295">
    <property type="component" value="Unassembled WGS sequence"/>
</dbReference>
<evidence type="ECO:0000256" key="1">
    <source>
        <dbReference type="ARBA" id="ARBA00022729"/>
    </source>
</evidence>
<dbReference type="Gene3D" id="3.40.190.10">
    <property type="entry name" value="Periplasmic binding protein-like II"/>
    <property type="match status" value="2"/>
</dbReference>